<name>A0ACB8AW04_9AGAM</name>
<evidence type="ECO:0000313" key="2">
    <source>
        <dbReference type="Proteomes" id="UP000790709"/>
    </source>
</evidence>
<keyword evidence="2" id="KW-1185">Reference proteome</keyword>
<accession>A0ACB8AW04</accession>
<proteinExistence type="predicted"/>
<sequence length="193" mass="22165">MSDDENQDPGLAVVVFEQRTKCRIKELELKLQESDYRADKDKNEYKDEDVTRNPNRDRLMHGFEHLIDFLPWMREKLVSMDPLYLDNLYKELRKGADNARSDDAASLKGAVITWLHELYGPIEPVLCPNTRGLDHDVTGHWIAHTTDIGVNTGSYDEGTNNEPHQDPHSYLLKLGNSSVTSWVNLSLRSSRLE</sequence>
<gene>
    <name evidence="1" type="ORF">BV22DRAFT_1052486</name>
</gene>
<protein>
    <submittedName>
        <fullName evidence="1">Uncharacterized protein</fullName>
    </submittedName>
</protein>
<reference evidence="1" key="1">
    <citation type="journal article" date="2021" name="New Phytol.">
        <title>Evolutionary innovations through gain and loss of genes in the ectomycorrhizal Boletales.</title>
        <authorList>
            <person name="Wu G."/>
            <person name="Miyauchi S."/>
            <person name="Morin E."/>
            <person name="Kuo A."/>
            <person name="Drula E."/>
            <person name="Varga T."/>
            <person name="Kohler A."/>
            <person name="Feng B."/>
            <person name="Cao Y."/>
            <person name="Lipzen A."/>
            <person name="Daum C."/>
            <person name="Hundley H."/>
            <person name="Pangilinan J."/>
            <person name="Johnson J."/>
            <person name="Barry K."/>
            <person name="LaButti K."/>
            <person name="Ng V."/>
            <person name="Ahrendt S."/>
            <person name="Min B."/>
            <person name="Choi I.G."/>
            <person name="Park H."/>
            <person name="Plett J.M."/>
            <person name="Magnuson J."/>
            <person name="Spatafora J.W."/>
            <person name="Nagy L.G."/>
            <person name="Henrissat B."/>
            <person name="Grigoriev I.V."/>
            <person name="Yang Z.L."/>
            <person name="Xu J."/>
            <person name="Martin F.M."/>
        </authorList>
    </citation>
    <scope>NUCLEOTIDE SEQUENCE</scope>
    <source>
        <strain evidence="1">KUC20120723A-06</strain>
    </source>
</reference>
<dbReference type="EMBL" id="MU267101">
    <property type="protein sequence ID" value="KAH7917364.1"/>
    <property type="molecule type" value="Genomic_DNA"/>
</dbReference>
<organism evidence="1 2">
    <name type="scientific">Leucogyrophana mollusca</name>
    <dbReference type="NCBI Taxonomy" id="85980"/>
    <lineage>
        <taxon>Eukaryota</taxon>
        <taxon>Fungi</taxon>
        <taxon>Dikarya</taxon>
        <taxon>Basidiomycota</taxon>
        <taxon>Agaricomycotina</taxon>
        <taxon>Agaricomycetes</taxon>
        <taxon>Agaricomycetidae</taxon>
        <taxon>Boletales</taxon>
        <taxon>Boletales incertae sedis</taxon>
        <taxon>Leucogyrophana</taxon>
    </lineage>
</organism>
<dbReference type="Proteomes" id="UP000790709">
    <property type="component" value="Unassembled WGS sequence"/>
</dbReference>
<comment type="caution">
    <text evidence="1">The sequence shown here is derived from an EMBL/GenBank/DDBJ whole genome shotgun (WGS) entry which is preliminary data.</text>
</comment>
<evidence type="ECO:0000313" key="1">
    <source>
        <dbReference type="EMBL" id="KAH7917364.1"/>
    </source>
</evidence>